<gene>
    <name evidence="7" type="ORF">POI8812_02562</name>
</gene>
<dbReference type="InterPro" id="IPR004254">
    <property type="entry name" value="AdipoR/HlyIII-related"/>
</dbReference>
<feature type="transmembrane region" description="Helical" evidence="6">
    <location>
        <begin position="137"/>
        <end position="158"/>
    </location>
</feature>
<evidence type="ECO:0000256" key="2">
    <source>
        <dbReference type="ARBA" id="ARBA00022692"/>
    </source>
</evidence>
<dbReference type="PANTHER" id="PTHR20855:SF3">
    <property type="entry name" value="LD03007P"/>
    <property type="match status" value="1"/>
</dbReference>
<keyword evidence="4 6" id="KW-0472">Membrane</keyword>
<evidence type="ECO:0000256" key="5">
    <source>
        <dbReference type="PIRSR" id="PIRSR604254-1"/>
    </source>
</evidence>
<feature type="transmembrane region" description="Helical" evidence="6">
    <location>
        <begin position="55"/>
        <end position="73"/>
    </location>
</feature>
<comment type="subcellular location">
    <subcellularLocation>
        <location evidence="1">Membrane</location>
        <topology evidence="1">Multi-pass membrane protein</topology>
    </subcellularLocation>
</comment>
<dbReference type="RefSeq" id="WP_108782936.1">
    <property type="nucleotide sequence ID" value="NZ_OMKW01000003.1"/>
</dbReference>
<proteinExistence type="predicted"/>
<feature type="transmembrane region" description="Helical" evidence="6">
    <location>
        <begin position="111"/>
        <end position="130"/>
    </location>
</feature>
<keyword evidence="5" id="KW-0862">Zinc</keyword>
<name>A0A2R8AD87_9RHOB</name>
<reference evidence="7 8" key="1">
    <citation type="submission" date="2018-03" db="EMBL/GenBank/DDBJ databases">
        <authorList>
            <person name="Keele B.F."/>
        </authorList>
    </citation>
    <scope>NUCLEOTIDE SEQUENCE [LARGE SCALE GENOMIC DNA]</scope>
    <source>
        <strain evidence="7 8">CeCT 8812</strain>
    </source>
</reference>
<dbReference type="Proteomes" id="UP000244932">
    <property type="component" value="Unassembled WGS sequence"/>
</dbReference>
<feature type="transmembrane region" description="Helical" evidence="6">
    <location>
        <begin position="85"/>
        <end position="105"/>
    </location>
</feature>
<accession>A0A2R8AD87</accession>
<evidence type="ECO:0000256" key="4">
    <source>
        <dbReference type="ARBA" id="ARBA00023136"/>
    </source>
</evidence>
<dbReference type="Pfam" id="PF03006">
    <property type="entry name" value="HlyIII"/>
    <property type="match status" value="1"/>
</dbReference>
<dbReference type="AlphaFoldDB" id="A0A2R8AD87"/>
<feature type="transmembrane region" description="Helical" evidence="6">
    <location>
        <begin position="164"/>
        <end position="185"/>
    </location>
</feature>
<dbReference type="GO" id="GO:0016020">
    <property type="term" value="C:membrane"/>
    <property type="evidence" value="ECO:0007669"/>
    <property type="project" value="UniProtKB-SubCell"/>
</dbReference>
<keyword evidence="8" id="KW-1185">Reference proteome</keyword>
<feature type="binding site" evidence="5">
    <location>
        <position position="71"/>
    </location>
    <ligand>
        <name>Zn(2+)</name>
        <dbReference type="ChEBI" id="CHEBI:29105"/>
    </ligand>
</feature>
<evidence type="ECO:0000256" key="1">
    <source>
        <dbReference type="ARBA" id="ARBA00004141"/>
    </source>
</evidence>
<sequence>MNTTDDGYPDYSSGEKVADGIVHLLGVIAAIVGATALIIWAAIGATGGEIAAVSIYGTGLILTFVASALYHMTPWERLRPIFRRVDHAAIFVMIAGTYTPFVVMLGTTSSYIVLAAIWSIAAIGVVRKLFFWQVQGWGGVLLYLAMGWMGIGVIWTLFGLLPVLASAMIVAGGLLYTVGVVFYRWEALKFSNAIWHGFVLAASACFYIAITLGVGQVAV</sequence>
<evidence type="ECO:0008006" key="9">
    <source>
        <dbReference type="Google" id="ProtNLM"/>
    </source>
</evidence>
<organism evidence="7 8">
    <name type="scientific">Pontivivens insulae</name>
    <dbReference type="NCBI Taxonomy" id="1639689"/>
    <lineage>
        <taxon>Bacteria</taxon>
        <taxon>Pseudomonadati</taxon>
        <taxon>Pseudomonadota</taxon>
        <taxon>Alphaproteobacteria</taxon>
        <taxon>Rhodobacterales</taxon>
        <taxon>Paracoccaceae</taxon>
        <taxon>Pontivivens</taxon>
    </lineage>
</organism>
<keyword evidence="3 6" id="KW-1133">Transmembrane helix</keyword>
<evidence type="ECO:0000313" key="8">
    <source>
        <dbReference type="Proteomes" id="UP000244932"/>
    </source>
</evidence>
<feature type="transmembrane region" description="Helical" evidence="6">
    <location>
        <begin position="197"/>
        <end position="218"/>
    </location>
</feature>
<dbReference type="EMBL" id="OMKW01000003">
    <property type="protein sequence ID" value="SPF30227.1"/>
    <property type="molecule type" value="Genomic_DNA"/>
</dbReference>
<feature type="transmembrane region" description="Helical" evidence="6">
    <location>
        <begin position="21"/>
        <end position="43"/>
    </location>
</feature>
<dbReference type="GO" id="GO:0046872">
    <property type="term" value="F:metal ion binding"/>
    <property type="evidence" value="ECO:0007669"/>
    <property type="project" value="UniProtKB-KW"/>
</dbReference>
<feature type="binding site" evidence="5">
    <location>
        <position position="196"/>
    </location>
    <ligand>
        <name>Zn(2+)</name>
        <dbReference type="ChEBI" id="CHEBI:29105"/>
    </ligand>
</feature>
<keyword evidence="2 6" id="KW-0812">Transmembrane</keyword>
<evidence type="ECO:0000256" key="3">
    <source>
        <dbReference type="ARBA" id="ARBA00022989"/>
    </source>
</evidence>
<evidence type="ECO:0000256" key="6">
    <source>
        <dbReference type="SAM" id="Phobius"/>
    </source>
</evidence>
<keyword evidence="5" id="KW-0479">Metal-binding</keyword>
<dbReference type="PANTHER" id="PTHR20855">
    <property type="entry name" value="ADIPOR/PROGESTIN RECEPTOR-RELATED"/>
    <property type="match status" value="1"/>
</dbReference>
<protein>
    <recommendedName>
        <fullName evidence="9">Hemolysin-III related</fullName>
    </recommendedName>
</protein>
<evidence type="ECO:0000313" key="7">
    <source>
        <dbReference type="EMBL" id="SPF30227.1"/>
    </source>
</evidence>
<dbReference type="OrthoDB" id="9813689at2"/>